<dbReference type="OrthoDB" id="5297744at2"/>
<accession>A0A1C2J240</accession>
<reference evidence="1" key="1">
    <citation type="journal article" date="2016" name="Int. J. Mol. Sci.">
        <title>Comparative genomics of the extreme acidophile Acidithiobacillus thiooxidans reveals intraspecific divergence and niche adaptation.</title>
        <authorList>
            <person name="Zhang X."/>
            <person name="Feng X."/>
            <person name="Tao J."/>
            <person name="Ma L."/>
            <person name="Xiao Y."/>
            <person name="Liang Y."/>
            <person name="Liu X."/>
            <person name="Yin H."/>
        </authorList>
    </citation>
    <scope>NUCLEOTIDE SEQUENCE [LARGE SCALE GENOMIC DNA]</scope>
    <source>
        <strain evidence="1">DXS-W</strain>
    </source>
</reference>
<evidence type="ECO:0000313" key="1">
    <source>
        <dbReference type="EMBL" id="OCX68832.1"/>
    </source>
</evidence>
<dbReference type="InterPro" id="IPR019106">
    <property type="entry name" value="T4SS_TrbC"/>
</dbReference>
<keyword evidence="2" id="KW-1185">Reference proteome</keyword>
<name>A0A1C2J240_ACITH</name>
<dbReference type="Pfam" id="PF09673">
    <property type="entry name" value="TrbC_Ftype"/>
    <property type="match status" value="1"/>
</dbReference>
<organism evidence="1 2">
    <name type="scientific">Acidithiobacillus thiooxidans</name>
    <name type="common">Thiobacillus thiooxidans</name>
    <dbReference type="NCBI Taxonomy" id="930"/>
    <lineage>
        <taxon>Bacteria</taxon>
        <taxon>Pseudomonadati</taxon>
        <taxon>Pseudomonadota</taxon>
        <taxon>Acidithiobacillia</taxon>
        <taxon>Acidithiobacillales</taxon>
        <taxon>Acidithiobacillaceae</taxon>
        <taxon>Acidithiobacillus</taxon>
    </lineage>
</organism>
<evidence type="ECO:0000313" key="2">
    <source>
        <dbReference type="Proteomes" id="UP000095008"/>
    </source>
</evidence>
<comment type="caution">
    <text evidence="1">The sequence shown here is derived from an EMBL/GenBank/DDBJ whole genome shotgun (WGS) entry which is preliminary data.</text>
</comment>
<protein>
    <submittedName>
        <fullName evidence="1">Conjugal transfer protein TraW</fullName>
    </submittedName>
</protein>
<dbReference type="Proteomes" id="UP000095008">
    <property type="component" value="Unassembled WGS sequence"/>
</dbReference>
<gene>
    <name evidence="1" type="ORF">A6M23_17080</name>
</gene>
<dbReference type="EMBL" id="LWRY01000247">
    <property type="protein sequence ID" value="OCX68832.1"/>
    <property type="molecule type" value="Genomic_DNA"/>
</dbReference>
<sequence>MITPPINMAQVQSIVQRSDGIMRSAGKQSAPDWETHGVQLSTQDMPSQKTFMKPAKNDLQQYAAEYAAESNAQAQEFLRKRVHGVPVIPANLHGKALQEYVDHTLMKKEEMQAKTLVFISMNMPHSILRRWFKAVADNKKLFESTVFILRGWPNQPEGLPDMISQVNGLMPSYKKTANVEINPIQFTDHHVNLAPVIIHKAPDGQWGAIVGDGDGLRGAITAINHGKGNPHKIHGQTWKIAEPNMISVFEKKIKTFNWQKAEEQAKDRDWQEVRSRIGDKLPDSKNGRQYTYNPSIIATATISLPSGKVLVHKGQILDPLTAMPFGWTQSYIVFNPAQAWQVAQVEAWESTYPNVVMMASELPDSWQAENALVERLQHPVYGITPHLAQRLGINRVPALIRPDRKVLSVTVPKEPLERKS</sequence>
<dbReference type="AlphaFoldDB" id="A0A1C2J240"/>
<proteinExistence type="predicted"/>